<evidence type="ECO:0000313" key="1">
    <source>
        <dbReference type="EMBL" id="ACS25766.1"/>
    </source>
</evidence>
<dbReference type="AlphaFoldDB" id="C5D8C8"/>
<organism evidence="1">
    <name type="scientific">Geobacillus sp. (strain WCH70)</name>
    <dbReference type="NCBI Taxonomy" id="471223"/>
    <lineage>
        <taxon>Bacteria</taxon>
        <taxon>Bacillati</taxon>
        <taxon>Bacillota</taxon>
        <taxon>Bacilli</taxon>
        <taxon>Bacillales</taxon>
        <taxon>Anoxybacillaceae</taxon>
        <taxon>Geobacillus</taxon>
    </lineage>
</organism>
<reference evidence="1" key="1">
    <citation type="submission" date="2009-06" db="EMBL/GenBank/DDBJ databases">
        <title>Complete sequence of chromosome of Geopacillus sp. WCH70.</title>
        <authorList>
            <consortium name="US DOE Joint Genome Institute"/>
            <person name="Lucas S."/>
            <person name="Copeland A."/>
            <person name="Lapidus A."/>
            <person name="Glavina del Rio T."/>
            <person name="Dalin E."/>
            <person name="Tice H."/>
            <person name="Bruce D."/>
            <person name="Goodwin L."/>
            <person name="Pitluck S."/>
            <person name="Chertkov O."/>
            <person name="Brettin T."/>
            <person name="Detter J.C."/>
            <person name="Han C."/>
            <person name="Larimer F."/>
            <person name="Land M."/>
            <person name="Hauser L."/>
            <person name="Kyrpides N."/>
            <person name="Mikhailova N."/>
            <person name="Brumm P."/>
            <person name="Mead D.A."/>
            <person name="Richardson P."/>
        </authorList>
    </citation>
    <scope>NUCLEOTIDE SEQUENCE [LARGE SCALE GENOMIC DNA]</scope>
    <source>
        <strain evidence="1">WCH70</strain>
    </source>
</reference>
<dbReference type="STRING" id="471223.GWCH70_3107"/>
<accession>C5D8C8</accession>
<name>C5D8C8_GEOSW</name>
<dbReference type="HOGENOM" id="CLU_2897805_0_0_9"/>
<protein>
    <submittedName>
        <fullName evidence="1">Uncharacterized protein</fullName>
    </submittedName>
</protein>
<proteinExistence type="predicted"/>
<sequence length="62" mass="7090">MMKVIQCLTDIEMLKATGHLPLPLIQVIEEQFILFYESVGTEEAITQFRLSTHEAILVLETN</sequence>
<dbReference type="EMBL" id="CP001638">
    <property type="protein sequence ID" value="ACS25766.1"/>
    <property type="molecule type" value="Genomic_DNA"/>
</dbReference>
<gene>
    <name evidence="1" type="ordered locus">GWCH70_3107</name>
</gene>
<dbReference type="KEGG" id="gwc:GWCH70_3107"/>